<dbReference type="PROSITE" id="PS01124">
    <property type="entry name" value="HTH_ARAC_FAMILY_2"/>
    <property type="match status" value="1"/>
</dbReference>
<accession>A0ABR9HSD9</accession>
<evidence type="ECO:0000256" key="1">
    <source>
        <dbReference type="ARBA" id="ARBA00023015"/>
    </source>
</evidence>
<keyword evidence="5" id="KW-1185">Reference proteome</keyword>
<dbReference type="Pfam" id="PF07883">
    <property type="entry name" value="Cupin_2"/>
    <property type="match status" value="1"/>
</dbReference>
<name>A0ABR9HSD9_9PSEU</name>
<dbReference type="EMBL" id="JADBEG010000001">
    <property type="protein sequence ID" value="MBE1493843.1"/>
    <property type="molecule type" value="Genomic_DNA"/>
</dbReference>
<dbReference type="InterPro" id="IPR014710">
    <property type="entry name" value="RmlC-like_jellyroll"/>
</dbReference>
<dbReference type="RefSeq" id="WP_086857004.1">
    <property type="nucleotide sequence ID" value="NZ_JADBEG010000001.1"/>
</dbReference>
<dbReference type="SUPFAM" id="SSF51182">
    <property type="entry name" value="RmlC-like cupins"/>
    <property type="match status" value="1"/>
</dbReference>
<sequence length="241" mass="26804">MSENRHRHAAGQVIERHRHEEHQLVHVIRGVLAVRTDRGAWVACADRAVWIPASTWHEHRVYGASEVLTLMFPLDDAPLDAAAPAVVAVGALLRELLLASTDPGLGAAEAARLHAVLRDRLRRAHDRPLTLPEPRDPRLAHACRLVTDDLSRPRTTAWLARQTGTSERTLSRLFRLEFGTTYPQWRTTTRVFHAMIQLAEGAGVTQTAHRCGWATPSAFVEAFTRTMGRTPGSYRALSTLA</sequence>
<dbReference type="InterPro" id="IPR018060">
    <property type="entry name" value="HTH_AraC"/>
</dbReference>
<dbReference type="InterPro" id="IPR009057">
    <property type="entry name" value="Homeodomain-like_sf"/>
</dbReference>
<dbReference type="Proteomes" id="UP000631670">
    <property type="component" value="Unassembled WGS sequence"/>
</dbReference>
<dbReference type="InterPro" id="IPR011051">
    <property type="entry name" value="RmlC_Cupin_sf"/>
</dbReference>
<evidence type="ECO:0000259" key="3">
    <source>
        <dbReference type="PROSITE" id="PS01124"/>
    </source>
</evidence>
<dbReference type="Gene3D" id="2.60.120.10">
    <property type="entry name" value="Jelly Rolls"/>
    <property type="match status" value="1"/>
</dbReference>
<dbReference type="PANTHER" id="PTHR11019:SF199">
    <property type="entry name" value="HTH-TYPE TRANSCRIPTIONAL REGULATOR NIMR"/>
    <property type="match status" value="1"/>
</dbReference>
<keyword evidence="2" id="KW-0804">Transcription</keyword>
<proteinExistence type="predicted"/>
<dbReference type="SMART" id="SM00342">
    <property type="entry name" value="HTH_ARAC"/>
    <property type="match status" value="1"/>
</dbReference>
<feature type="domain" description="HTH araC/xylS-type" evidence="3">
    <location>
        <begin position="140"/>
        <end position="237"/>
    </location>
</feature>
<dbReference type="SUPFAM" id="SSF46689">
    <property type="entry name" value="Homeodomain-like"/>
    <property type="match status" value="1"/>
</dbReference>
<dbReference type="Gene3D" id="1.10.10.60">
    <property type="entry name" value="Homeodomain-like"/>
    <property type="match status" value="1"/>
</dbReference>
<dbReference type="PANTHER" id="PTHR11019">
    <property type="entry name" value="HTH-TYPE TRANSCRIPTIONAL REGULATOR NIMR"/>
    <property type="match status" value="1"/>
</dbReference>
<organism evidence="4 5">
    <name type="scientific">Amycolatopsis lexingtonensis</name>
    <dbReference type="NCBI Taxonomy" id="218822"/>
    <lineage>
        <taxon>Bacteria</taxon>
        <taxon>Bacillati</taxon>
        <taxon>Actinomycetota</taxon>
        <taxon>Actinomycetes</taxon>
        <taxon>Pseudonocardiales</taxon>
        <taxon>Pseudonocardiaceae</taxon>
        <taxon>Amycolatopsis</taxon>
    </lineage>
</organism>
<gene>
    <name evidence="4" type="ORF">H4696_000943</name>
</gene>
<keyword evidence="1" id="KW-0805">Transcription regulation</keyword>
<dbReference type="InterPro" id="IPR013096">
    <property type="entry name" value="Cupin_2"/>
</dbReference>
<evidence type="ECO:0000313" key="5">
    <source>
        <dbReference type="Proteomes" id="UP000631670"/>
    </source>
</evidence>
<dbReference type="Pfam" id="PF12833">
    <property type="entry name" value="HTH_18"/>
    <property type="match status" value="1"/>
</dbReference>
<protein>
    <submittedName>
        <fullName evidence="4">AraC-like DNA-binding protein</fullName>
    </submittedName>
</protein>
<evidence type="ECO:0000256" key="2">
    <source>
        <dbReference type="ARBA" id="ARBA00023163"/>
    </source>
</evidence>
<reference evidence="4 5" key="1">
    <citation type="submission" date="2020-10" db="EMBL/GenBank/DDBJ databases">
        <title>Sequencing the genomes of 1000 actinobacteria strains.</title>
        <authorList>
            <person name="Klenk H.-P."/>
        </authorList>
    </citation>
    <scope>NUCLEOTIDE SEQUENCE [LARGE SCALE GENOMIC DNA]</scope>
    <source>
        <strain evidence="4 5">DSM 44653</strain>
    </source>
</reference>
<evidence type="ECO:0000313" key="4">
    <source>
        <dbReference type="EMBL" id="MBE1493843.1"/>
    </source>
</evidence>
<comment type="caution">
    <text evidence="4">The sequence shown here is derived from an EMBL/GenBank/DDBJ whole genome shotgun (WGS) entry which is preliminary data.</text>
</comment>